<feature type="compositionally biased region" description="Low complexity" evidence="1">
    <location>
        <begin position="1"/>
        <end position="18"/>
    </location>
</feature>
<protein>
    <submittedName>
        <fullName evidence="5">Putative membrane protein YeiB</fullName>
    </submittedName>
</protein>
<dbReference type="InterPro" id="IPR007349">
    <property type="entry name" value="DUF418"/>
</dbReference>
<dbReference type="Proteomes" id="UP000275356">
    <property type="component" value="Unassembled WGS sequence"/>
</dbReference>
<keyword evidence="6" id="KW-1185">Reference proteome</keyword>
<dbReference type="Pfam" id="PF04235">
    <property type="entry name" value="DUF418"/>
    <property type="match status" value="1"/>
</dbReference>
<dbReference type="Pfam" id="PF07786">
    <property type="entry name" value="HGSNAT_cat"/>
    <property type="match status" value="1"/>
</dbReference>
<comment type="caution">
    <text evidence="5">The sequence shown here is derived from an EMBL/GenBank/DDBJ whole genome shotgun (WGS) entry which is preliminary data.</text>
</comment>
<name>A0A3N2CZX4_9MICO</name>
<keyword evidence="2" id="KW-0472">Membrane</keyword>
<dbReference type="AlphaFoldDB" id="A0A3N2CZX4"/>
<sequence length="436" mass="44854">MFPAGTPVAPVAAGRPGQLVPPPPGPVTPGPAIPAAGVAPTPVPAPARGAAPAAAKVRISGVDVARAVAIIGMLVAHLGTGHHASGGGWGEQWMWIFDGRSSALFATLAGVSIALMSRRARGLGPVPPLAPGPLPPQRVAWRSVRVKIAVRAAILLPIGIALQALGTPVVIILPTYAVLFFMALPVLRLSTRWLVAIIAAAVTIGPLVVLGLREATTGTVQPSLVQFGFGIGELVWGYYPALVWIGYLLAGLVMGRGNLASPRYAATLLGLGTALAAVGYGLGVLLQGVWANSAYAPDYLFWPDVLVSTEPHAGSTFEVVGNLGVAVAVTGLCLLLTTPRIGATLLWPLATAGAMSLTIYAGQIVVIAILGPMAVFYPESNVPLLALALGSIVFACVWRPLLGQGPLERLLKLASDAAARRTELRAQLPPPPGWVR</sequence>
<proteinExistence type="predicted"/>
<feature type="domain" description="DUF418" evidence="3">
    <location>
        <begin position="308"/>
        <end position="413"/>
    </location>
</feature>
<feature type="compositionally biased region" description="Pro residues" evidence="1">
    <location>
        <begin position="19"/>
        <end position="32"/>
    </location>
</feature>
<feature type="domain" description="Heparan-alpha-glucosaminide N-acetyltransferase catalytic" evidence="4">
    <location>
        <begin position="58"/>
        <end position="257"/>
    </location>
</feature>
<dbReference type="InterPro" id="IPR012429">
    <property type="entry name" value="HGSNAT_cat"/>
</dbReference>
<dbReference type="PANTHER" id="PTHR30590">
    <property type="entry name" value="INNER MEMBRANE PROTEIN"/>
    <property type="match status" value="1"/>
</dbReference>
<keyword evidence="2" id="KW-0812">Transmembrane</keyword>
<feature type="region of interest" description="Disordered" evidence="1">
    <location>
        <begin position="1"/>
        <end position="33"/>
    </location>
</feature>
<evidence type="ECO:0000313" key="5">
    <source>
        <dbReference type="EMBL" id="ROR93082.1"/>
    </source>
</evidence>
<organism evidence="5 6">
    <name type="scientific">Salana multivorans</name>
    <dbReference type="NCBI Taxonomy" id="120377"/>
    <lineage>
        <taxon>Bacteria</taxon>
        <taxon>Bacillati</taxon>
        <taxon>Actinomycetota</taxon>
        <taxon>Actinomycetes</taxon>
        <taxon>Micrococcales</taxon>
        <taxon>Beutenbergiaceae</taxon>
        <taxon>Salana</taxon>
    </lineage>
</organism>
<accession>A0A3N2CZX4</accession>
<gene>
    <name evidence="5" type="ORF">EDD28_2487</name>
</gene>
<evidence type="ECO:0000259" key="3">
    <source>
        <dbReference type="Pfam" id="PF04235"/>
    </source>
</evidence>
<dbReference type="InterPro" id="IPR052529">
    <property type="entry name" value="Bact_Transport_Assoc"/>
</dbReference>
<evidence type="ECO:0000313" key="6">
    <source>
        <dbReference type="Proteomes" id="UP000275356"/>
    </source>
</evidence>
<reference evidence="5 6" key="1">
    <citation type="submission" date="2018-11" db="EMBL/GenBank/DDBJ databases">
        <title>Sequencing the genomes of 1000 actinobacteria strains.</title>
        <authorList>
            <person name="Klenk H.-P."/>
        </authorList>
    </citation>
    <scope>NUCLEOTIDE SEQUENCE [LARGE SCALE GENOMIC DNA]</scope>
    <source>
        <strain evidence="5 6">DSM 13521</strain>
    </source>
</reference>
<feature type="transmembrane region" description="Helical" evidence="2">
    <location>
        <begin position="235"/>
        <end position="254"/>
    </location>
</feature>
<evidence type="ECO:0000256" key="1">
    <source>
        <dbReference type="SAM" id="MobiDB-lite"/>
    </source>
</evidence>
<feature type="transmembrane region" description="Helical" evidence="2">
    <location>
        <begin position="194"/>
        <end position="215"/>
    </location>
</feature>
<feature type="transmembrane region" description="Helical" evidence="2">
    <location>
        <begin position="266"/>
        <end position="290"/>
    </location>
</feature>
<feature type="transmembrane region" description="Helical" evidence="2">
    <location>
        <begin position="382"/>
        <end position="402"/>
    </location>
</feature>
<feature type="transmembrane region" description="Helical" evidence="2">
    <location>
        <begin position="345"/>
        <end position="370"/>
    </location>
</feature>
<dbReference type="EMBL" id="RKHQ01000002">
    <property type="protein sequence ID" value="ROR93082.1"/>
    <property type="molecule type" value="Genomic_DNA"/>
</dbReference>
<feature type="transmembrane region" description="Helical" evidence="2">
    <location>
        <begin position="319"/>
        <end position="338"/>
    </location>
</feature>
<keyword evidence="2" id="KW-1133">Transmembrane helix</keyword>
<dbReference type="PANTHER" id="PTHR30590:SF3">
    <property type="entry name" value="HYPOTHETICAL MEMBRANE SPANNING PROTEIN"/>
    <property type="match status" value="1"/>
</dbReference>
<evidence type="ECO:0000256" key="2">
    <source>
        <dbReference type="SAM" id="Phobius"/>
    </source>
</evidence>
<evidence type="ECO:0000259" key="4">
    <source>
        <dbReference type="Pfam" id="PF07786"/>
    </source>
</evidence>
<feature type="transmembrane region" description="Helical" evidence="2">
    <location>
        <begin position="171"/>
        <end position="187"/>
    </location>
</feature>